<organism evidence="4 5">
    <name type="scientific">Gossypium davidsonii</name>
    <name type="common">Davidson's cotton</name>
    <name type="synonym">Gossypium klotzschianum subsp. davidsonii</name>
    <dbReference type="NCBI Taxonomy" id="34287"/>
    <lineage>
        <taxon>Eukaryota</taxon>
        <taxon>Viridiplantae</taxon>
        <taxon>Streptophyta</taxon>
        <taxon>Embryophyta</taxon>
        <taxon>Tracheophyta</taxon>
        <taxon>Spermatophyta</taxon>
        <taxon>Magnoliopsida</taxon>
        <taxon>eudicotyledons</taxon>
        <taxon>Gunneridae</taxon>
        <taxon>Pentapetalae</taxon>
        <taxon>rosids</taxon>
        <taxon>malvids</taxon>
        <taxon>Malvales</taxon>
        <taxon>Malvaceae</taxon>
        <taxon>Malvoideae</taxon>
        <taxon>Gossypium</taxon>
    </lineage>
</organism>
<dbReference type="EMBL" id="JABFAC010000007">
    <property type="protein sequence ID" value="MBA0617247.1"/>
    <property type="molecule type" value="Genomic_DNA"/>
</dbReference>
<name>A0A7J8RTR3_GOSDV</name>
<comment type="caution">
    <text evidence="4">The sequence shown here is derived from an EMBL/GenBank/DDBJ whole genome shotgun (WGS) entry which is preliminary data.</text>
</comment>
<dbReference type="Proteomes" id="UP000593561">
    <property type="component" value="Unassembled WGS sequence"/>
</dbReference>
<protein>
    <recommendedName>
        <fullName evidence="2">Non-specific lipid-transfer protein</fullName>
    </recommendedName>
</protein>
<reference evidence="4 5" key="1">
    <citation type="journal article" date="2019" name="Genome Biol. Evol.">
        <title>Insights into the evolution of the New World diploid cottons (Gossypium, subgenus Houzingenia) based on genome sequencing.</title>
        <authorList>
            <person name="Grover C.E."/>
            <person name="Arick M.A. 2nd"/>
            <person name="Thrash A."/>
            <person name="Conover J.L."/>
            <person name="Sanders W.S."/>
            <person name="Peterson D.G."/>
            <person name="Frelichowski J.E."/>
            <person name="Scheffler J.A."/>
            <person name="Scheffler B.E."/>
            <person name="Wendel J.F."/>
        </authorList>
    </citation>
    <scope>NUCLEOTIDE SEQUENCE [LARGE SCALE GENOMIC DNA]</scope>
    <source>
        <strain evidence="4">27</strain>
        <tissue evidence="4">Leaf</tissue>
    </source>
</reference>
<feature type="domain" description="Bifunctional inhibitor/plant lipid transfer protein/seed storage helical" evidence="3">
    <location>
        <begin position="61"/>
        <end position="145"/>
    </location>
</feature>
<gene>
    <name evidence="4" type="ORF">Godav_026710</name>
</gene>
<evidence type="ECO:0000256" key="1">
    <source>
        <dbReference type="ARBA" id="ARBA00009748"/>
    </source>
</evidence>
<comment type="similarity">
    <text evidence="1 2">Belongs to the plant LTP family.</text>
</comment>
<dbReference type="Gene3D" id="1.10.110.10">
    <property type="entry name" value="Plant lipid-transfer and hydrophobic proteins"/>
    <property type="match status" value="1"/>
</dbReference>
<dbReference type="InterPro" id="IPR000528">
    <property type="entry name" value="Plant_nsLTP"/>
</dbReference>
<proteinExistence type="inferred from homology"/>
<evidence type="ECO:0000259" key="3">
    <source>
        <dbReference type="SMART" id="SM00499"/>
    </source>
</evidence>
<keyword evidence="5" id="KW-1185">Reference proteome</keyword>
<dbReference type="PANTHER" id="PTHR33076">
    <property type="entry name" value="NON-SPECIFIC LIPID-TRANSFER PROTEIN 2-RELATED"/>
    <property type="match status" value="1"/>
</dbReference>
<evidence type="ECO:0000256" key="2">
    <source>
        <dbReference type="RuleBase" id="RU000628"/>
    </source>
</evidence>
<dbReference type="CDD" id="cd01960">
    <property type="entry name" value="nsLTP1"/>
    <property type="match status" value="1"/>
</dbReference>
<dbReference type="InterPro" id="IPR016140">
    <property type="entry name" value="Bifunc_inhib/LTP/seed_store"/>
</dbReference>
<dbReference type="InterPro" id="IPR036312">
    <property type="entry name" value="Bifun_inhib/LTP/seed_sf"/>
</dbReference>
<sequence>MRLGFAIPHHHPSRERFQQIPSDLPTRETKNRIMKSAVISVFVMLAMFQFVVKQGQAAVTCKQVDDALAACVPYLTNGGVPSTPCCNGVGELRTSAVTTADRQAACNCVKQAAARIPTIKEDDAATLPAKCHVQVDFPISKNTNCEEWKPSRRIPPPIQVLLAICRTCVRIVVKHAHVVKPLY</sequence>
<evidence type="ECO:0000313" key="4">
    <source>
        <dbReference type="EMBL" id="MBA0617247.1"/>
    </source>
</evidence>
<dbReference type="GO" id="GO:0008289">
    <property type="term" value="F:lipid binding"/>
    <property type="evidence" value="ECO:0007669"/>
    <property type="project" value="UniProtKB-KW"/>
</dbReference>
<dbReference type="AlphaFoldDB" id="A0A7J8RTR3"/>
<evidence type="ECO:0000313" key="5">
    <source>
        <dbReference type="Proteomes" id="UP000593561"/>
    </source>
</evidence>
<comment type="function">
    <text evidence="2">Plant non-specific lipid-transfer proteins transfer phospholipids as well as galactolipids across membranes. May play a role in wax or cutin deposition in the cell walls of expanding epidermal cells and certain secretory tissues.</text>
</comment>
<dbReference type="SMART" id="SM00499">
    <property type="entry name" value="AAI"/>
    <property type="match status" value="1"/>
</dbReference>
<keyword evidence="2" id="KW-0446">Lipid-binding</keyword>
<dbReference type="SUPFAM" id="SSF47699">
    <property type="entry name" value="Bifunctional inhibitor/lipid-transfer protein/seed storage 2S albumin"/>
    <property type="match status" value="1"/>
</dbReference>
<accession>A0A7J8RTR3</accession>
<dbReference type="Pfam" id="PF00234">
    <property type="entry name" value="Tryp_alpha_amyl"/>
    <property type="match status" value="1"/>
</dbReference>
<dbReference type="GO" id="GO:0006869">
    <property type="term" value="P:lipid transport"/>
    <property type="evidence" value="ECO:0007669"/>
    <property type="project" value="InterPro"/>
</dbReference>
<keyword evidence="2" id="KW-0813">Transport</keyword>
<dbReference type="PRINTS" id="PR00382">
    <property type="entry name" value="LIPIDTRNSFER"/>
</dbReference>